<sequence length="931" mass="105199">MQQAMTLQFTHQAYQERAVQSVVQVFDGQPLATGEFELVSSAASVNYAGDGSIGNSLVLTEQQVLENIHKVQASNGIDAVATLQADRWASETQSGDVVDTFCPHLTIEMETGTGKTYTFIRTMFELNKVYGFKKFVVVVPSVAIREGTMKNLEVTRSHFAADYANVPCLPMLYDSGRLNDLRHFAQSDALSVLVINIDSFTKDNNKINQPGERAFAPIEYIKTVKPIVIVDEPQNFETDIRRKALRDLNPLCTLRYSATHKTPYNLLYKLDPVQAYDLGLVKQIEVDGVEADVCYNHAFVQLDRIDAKPKGVTVKVTIDVNETNDVGRKSLTLKLGDDLYAKSKQREIYADGFILNEIRADEGEIEFSGGRVLKLNEQRGGLSDDVMRFQIERTVAAHFAKLKKVKESGIKVLSLFFIDKVANYRAYDDGGNDVPGKFAQWFEEAFEKYAAKAHYQGLIPHTANEVHNGYFSGDKKGKGAAAKKIWVDSTERGSKKDDDTYTLIMQDKERLLDMAEPLQFIFSHSALREGWDNPNVFQICTLNETQSQMKKRQEIGRGLRLPVNQQGERIHDKSINVLTVIPNESYDVFARTLQQEIEDETDVSFKGRVKNARDKARVQRKALSDADEALFKAIWQRINYQTRYSVTLDTPELIEKCVKALTDTHQYPRVQAPKVRSRKARLHMDQEGIQGVETAIDESNASYQNVPVPDVYAYIQNRVHLTRATLFTILDQSNRLDELLINPQAFLDTAIAAIKTVLQELLVQGIEYHEINGQRYEMTLFDEPLETYRSSIYPQTSDNMTTPVDKTLLEAQPLDGDKNPDGAAFTCVMSDSEPENRFAHECALDPRVRFFFKLPGKFKIATPLGTYNPDWAVVFENEERVYFVAETKASTVKANRRRNENLKIACGHKHFALADDVTFKEVSSLQGLLAQ</sequence>
<accession>A0ABT0SKS0</accession>
<feature type="domain" description="Helicase/UvrB N-terminal" evidence="1">
    <location>
        <begin position="104"/>
        <end position="260"/>
    </location>
</feature>
<evidence type="ECO:0000259" key="1">
    <source>
        <dbReference type="Pfam" id="PF04851"/>
    </source>
</evidence>
<dbReference type="PANTHER" id="PTHR47396">
    <property type="entry name" value="TYPE I RESTRICTION ENZYME ECOKI R PROTEIN"/>
    <property type="match status" value="1"/>
</dbReference>
<reference evidence="3" key="1">
    <citation type="submission" date="2022-05" db="EMBL/GenBank/DDBJ databases">
        <title>Halomonas geminus sp. nov. and Halomonas llamarensis sp. nov. isolated from high-altitude salars of the Atacama Desert.</title>
        <authorList>
            <person name="Hintersatz C."/>
            <person name="Rojas L.A."/>
            <person name="Wei T.-S."/>
            <person name="Kutschke S."/>
            <person name="Lehmann F."/>
            <person name="Jain R."/>
            <person name="Pollmann K."/>
        </authorList>
    </citation>
    <scope>NUCLEOTIDE SEQUENCE</scope>
    <source>
        <strain evidence="3">ATCHA</strain>
    </source>
</reference>
<name>A0ABT0SKS0_9GAMM</name>
<keyword evidence="3" id="KW-0347">Helicase</keyword>
<dbReference type="InterPro" id="IPR050742">
    <property type="entry name" value="Helicase_Restrict-Modif_Enz"/>
</dbReference>
<keyword evidence="3" id="KW-0378">Hydrolase</keyword>
<keyword evidence="3" id="KW-0067">ATP-binding</keyword>
<dbReference type="Pfam" id="PF19778">
    <property type="entry name" value="RE_endonuc"/>
    <property type="match status" value="1"/>
</dbReference>
<organism evidence="3 4">
    <name type="scientific">Halomonas llamarensis</name>
    <dbReference type="NCBI Taxonomy" id="2945104"/>
    <lineage>
        <taxon>Bacteria</taxon>
        <taxon>Pseudomonadati</taxon>
        <taxon>Pseudomonadota</taxon>
        <taxon>Gammaproteobacteria</taxon>
        <taxon>Oceanospirillales</taxon>
        <taxon>Halomonadaceae</taxon>
        <taxon>Halomonas</taxon>
    </lineage>
</organism>
<dbReference type="GO" id="GO:0004386">
    <property type="term" value="F:helicase activity"/>
    <property type="evidence" value="ECO:0007669"/>
    <property type="project" value="UniProtKB-KW"/>
</dbReference>
<feature type="domain" description="Type III restriction enzyme C-terminal endonuclease" evidence="2">
    <location>
        <begin position="825"/>
        <end position="923"/>
    </location>
</feature>
<comment type="caution">
    <text evidence="3">The sequence shown here is derived from an EMBL/GenBank/DDBJ whole genome shotgun (WGS) entry which is preliminary data.</text>
</comment>
<dbReference type="InterPro" id="IPR027417">
    <property type="entry name" value="P-loop_NTPase"/>
</dbReference>
<dbReference type="EMBL" id="JAMJPJ010000001">
    <property type="protein sequence ID" value="MCL7928407.1"/>
    <property type="molecule type" value="Genomic_DNA"/>
</dbReference>
<proteinExistence type="predicted"/>
<dbReference type="Proteomes" id="UP001165308">
    <property type="component" value="Unassembled WGS sequence"/>
</dbReference>
<evidence type="ECO:0000259" key="2">
    <source>
        <dbReference type="Pfam" id="PF19778"/>
    </source>
</evidence>
<dbReference type="SUPFAM" id="SSF52540">
    <property type="entry name" value="P-loop containing nucleoside triphosphate hydrolases"/>
    <property type="match status" value="2"/>
</dbReference>
<dbReference type="Gene3D" id="3.40.50.300">
    <property type="entry name" value="P-loop containing nucleotide triphosphate hydrolases"/>
    <property type="match status" value="2"/>
</dbReference>
<protein>
    <submittedName>
        <fullName evidence="3">DEAD/DEAH box helicase family protein</fullName>
    </submittedName>
</protein>
<keyword evidence="4" id="KW-1185">Reference proteome</keyword>
<keyword evidence="3" id="KW-0547">Nucleotide-binding</keyword>
<gene>
    <name evidence="3" type="ORF">M8006_00150</name>
</gene>
<dbReference type="InterPro" id="IPR045572">
    <property type="entry name" value="RE_endonuc_C"/>
</dbReference>
<dbReference type="PANTHER" id="PTHR47396:SF1">
    <property type="entry name" value="ATP-DEPENDENT HELICASE IRC3-RELATED"/>
    <property type="match status" value="1"/>
</dbReference>
<evidence type="ECO:0000313" key="3">
    <source>
        <dbReference type="EMBL" id="MCL7928407.1"/>
    </source>
</evidence>
<dbReference type="Pfam" id="PF04851">
    <property type="entry name" value="ResIII"/>
    <property type="match status" value="1"/>
</dbReference>
<dbReference type="RefSeq" id="WP_250078844.1">
    <property type="nucleotide sequence ID" value="NZ_JAMJPJ010000001.1"/>
</dbReference>
<evidence type="ECO:0000313" key="4">
    <source>
        <dbReference type="Proteomes" id="UP001165308"/>
    </source>
</evidence>
<dbReference type="InterPro" id="IPR006935">
    <property type="entry name" value="Helicase/UvrB_N"/>
</dbReference>